<sequence length="187" mass="20035">TSELGLQSFDYTTFDPTSPSSWEALRKAWTVTNGRSPSQEELMMFVMEFTIGMAGQTPTGGPPVQGDQRTGHGWMGGEARGGPPRGGRGRGAFGAREGRNGFAYGNSREDQGRWDYGGDSYAESTDAVVLGEHTNTQNGFGWSQDSHEPAQESADEEGEQQGGQGATGGRMQKVGDNWVFVRNDGSS</sequence>
<evidence type="ECO:0000313" key="3">
    <source>
        <dbReference type="Proteomes" id="UP001203297"/>
    </source>
</evidence>
<evidence type="ECO:0000256" key="1">
    <source>
        <dbReference type="SAM" id="MobiDB-lite"/>
    </source>
</evidence>
<evidence type="ECO:0000313" key="2">
    <source>
        <dbReference type="EMBL" id="KAI0305875.1"/>
    </source>
</evidence>
<feature type="compositionally biased region" description="Gly residues" evidence="1">
    <location>
        <begin position="76"/>
        <end position="92"/>
    </location>
</feature>
<feature type="non-terminal residue" evidence="2">
    <location>
        <position position="1"/>
    </location>
</feature>
<feature type="region of interest" description="Disordered" evidence="1">
    <location>
        <begin position="131"/>
        <end position="187"/>
    </location>
</feature>
<dbReference type="AlphaFoldDB" id="A0AAD4M9D5"/>
<gene>
    <name evidence="2" type="ORF">B0F90DRAFT_1624340</name>
</gene>
<dbReference type="EMBL" id="WTXG01000004">
    <property type="protein sequence ID" value="KAI0305875.1"/>
    <property type="molecule type" value="Genomic_DNA"/>
</dbReference>
<comment type="caution">
    <text evidence="2">The sequence shown here is derived from an EMBL/GenBank/DDBJ whole genome shotgun (WGS) entry which is preliminary data.</text>
</comment>
<protein>
    <submittedName>
        <fullName evidence="2">Uncharacterized protein</fullName>
    </submittedName>
</protein>
<reference evidence="2" key="1">
    <citation type="journal article" date="2022" name="New Phytol.">
        <title>Evolutionary transition to the ectomycorrhizal habit in the genomes of a hyperdiverse lineage of mushroom-forming fungi.</title>
        <authorList>
            <person name="Looney B."/>
            <person name="Miyauchi S."/>
            <person name="Morin E."/>
            <person name="Drula E."/>
            <person name="Courty P.E."/>
            <person name="Kohler A."/>
            <person name="Kuo A."/>
            <person name="LaButti K."/>
            <person name="Pangilinan J."/>
            <person name="Lipzen A."/>
            <person name="Riley R."/>
            <person name="Andreopoulos W."/>
            <person name="He G."/>
            <person name="Johnson J."/>
            <person name="Nolan M."/>
            <person name="Tritt A."/>
            <person name="Barry K.W."/>
            <person name="Grigoriev I.V."/>
            <person name="Nagy L.G."/>
            <person name="Hibbett D."/>
            <person name="Henrissat B."/>
            <person name="Matheny P.B."/>
            <person name="Labbe J."/>
            <person name="Martin F.M."/>
        </authorList>
    </citation>
    <scope>NUCLEOTIDE SEQUENCE</scope>
    <source>
        <strain evidence="2">BPL690</strain>
    </source>
</reference>
<accession>A0AAD4M9D5</accession>
<feature type="region of interest" description="Disordered" evidence="1">
    <location>
        <begin position="76"/>
        <end position="110"/>
    </location>
</feature>
<feature type="compositionally biased region" description="Polar residues" evidence="1">
    <location>
        <begin position="133"/>
        <end position="144"/>
    </location>
</feature>
<keyword evidence="3" id="KW-1185">Reference proteome</keyword>
<proteinExistence type="predicted"/>
<dbReference type="Proteomes" id="UP001203297">
    <property type="component" value="Unassembled WGS sequence"/>
</dbReference>
<organism evidence="2 3">
    <name type="scientific">Multifurca ochricompacta</name>
    <dbReference type="NCBI Taxonomy" id="376703"/>
    <lineage>
        <taxon>Eukaryota</taxon>
        <taxon>Fungi</taxon>
        <taxon>Dikarya</taxon>
        <taxon>Basidiomycota</taxon>
        <taxon>Agaricomycotina</taxon>
        <taxon>Agaricomycetes</taxon>
        <taxon>Russulales</taxon>
        <taxon>Russulaceae</taxon>
        <taxon>Multifurca</taxon>
    </lineage>
</organism>
<name>A0AAD4M9D5_9AGAM</name>